<feature type="transmembrane region" description="Helical" evidence="2">
    <location>
        <begin position="192"/>
        <end position="210"/>
    </location>
</feature>
<feature type="region of interest" description="Disordered" evidence="1">
    <location>
        <begin position="165"/>
        <end position="184"/>
    </location>
</feature>
<comment type="caution">
    <text evidence="3">The sequence shown here is derived from an EMBL/GenBank/DDBJ whole genome shotgun (WGS) entry which is preliminary data.</text>
</comment>
<evidence type="ECO:0000256" key="1">
    <source>
        <dbReference type="SAM" id="MobiDB-lite"/>
    </source>
</evidence>
<keyword evidence="4" id="KW-1185">Reference proteome</keyword>
<keyword evidence="2" id="KW-0812">Transmembrane</keyword>
<dbReference type="EMBL" id="JACOGA010000006">
    <property type="protein sequence ID" value="MBC3873534.1"/>
    <property type="molecule type" value="Genomic_DNA"/>
</dbReference>
<evidence type="ECO:0000313" key="4">
    <source>
        <dbReference type="Proteomes" id="UP000624279"/>
    </source>
</evidence>
<name>A0ABR6YBK7_9BURK</name>
<proteinExistence type="predicted"/>
<keyword evidence="2" id="KW-0472">Membrane</keyword>
<evidence type="ECO:0000313" key="3">
    <source>
        <dbReference type="EMBL" id="MBC3873534.1"/>
    </source>
</evidence>
<evidence type="ECO:0000256" key="2">
    <source>
        <dbReference type="SAM" id="Phobius"/>
    </source>
</evidence>
<keyword evidence="2" id="KW-1133">Transmembrane helix</keyword>
<dbReference type="Proteomes" id="UP000624279">
    <property type="component" value="Unassembled WGS sequence"/>
</dbReference>
<organism evidence="3 4">
    <name type="scientific">Undibacterium flavidum</name>
    <dbReference type="NCBI Taxonomy" id="2762297"/>
    <lineage>
        <taxon>Bacteria</taxon>
        <taxon>Pseudomonadati</taxon>
        <taxon>Pseudomonadota</taxon>
        <taxon>Betaproteobacteria</taxon>
        <taxon>Burkholderiales</taxon>
        <taxon>Oxalobacteraceae</taxon>
        <taxon>Undibacterium</taxon>
    </lineage>
</organism>
<protein>
    <submittedName>
        <fullName evidence="3">Uncharacterized protein</fullName>
    </submittedName>
</protein>
<sequence length="212" mass="23833">MIDKIFQRTELGEAEIRQRNLPLSRAEQVVLLAIDGQLSYSQLQLEFVNDSSIEFEKVIESLLRKELVCAVKEKSSQVSSSGSIQTTSFEVPSSADDDFFSSSMDPMNSGSGLVVDTKTKSMRSVNLKNKKQESVYDVDIPLSLELDTKLRLKKDKRKSKLVQVFPEPEKPKKRRRSKRPVAPPASKWPMRIYMGLTAIGILLVLVAVAVKM</sequence>
<reference evidence="3 4" key="1">
    <citation type="submission" date="2020-08" db="EMBL/GenBank/DDBJ databases">
        <title>Novel species isolated from subtropical streams in China.</title>
        <authorList>
            <person name="Lu H."/>
        </authorList>
    </citation>
    <scope>NUCLEOTIDE SEQUENCE [LARGE SCALE GENOMIC DNA]</scope>
    <source>
        <strain evidence="3 4">LX15W</strain>
    </source>
</reference>
<gene>
    <name evidence="3" type="ORF">H8K55_08045</name>
</gene>
<accession>A0ABR6YBK7</accession>